<organism evidence="2 3">
    <name type="scientific">Mizuhopecten yessoensis</name>
    <name type="common">Japanese scallop</name>
    <name type="synonym">Patinopecten yessoensis</name>
    <dbReference type="NCBI Taxonomy" id="6573"/>
    <lineage>
        <taxon>Eukaryota</taxon>
        <taxon>Metazoa</taxon>
        <taxon>Spiralia</taxon>
        <taxon>Lophotrochozoa</taxon>
        <taxon>Mollusca</taxon>
        <taxon>Bivalvia</taxon>
        <taxon>Autobranchia</taxon>
        <taxon>Pteriomorphia</taxon>
        <taxon>Pectinida</taxon>
        <taxon>Pectinoidea</taxon>
        <taxon>Pectinidae</taxon>
        <taxon>Mizuhopecten</taxon>
    </lineage>
</organism>
<gene>
    <name evidence="2" type="ORF">KP79_PYT23101</name>
</gene>
<sequence length="156" mass="16802">MSSTEGSGAYVTQGVYMETTASDIPTTAPSSTSSTYAETSTLIDLISETMSSTMPADTQSTESTSQDCCVCVNNTTKTGRIWTLQELRELTRINKKNTSIAIRKLTSAKDDRMSAIGLGYCGIAVLFTVLASIVSIDLSRYLCKNSKVSPRKQNCP</sequence>
<name>A0A210R3I3_MIZYE</name>
<comment type="caution">
    <text evidence="2">The sequence shown here is derived from an EMBL/GenBank/DDBJ whole genome shotgun (WGS) entry which is preliminary data.</text>
</comment>
<reference evidence="2 3" key="1">
    <citation type="journal article" date="2017" name="Nat. Ecol. Evol.">
        <title>Scallop genome provides insights into evolution of bilaterian karyotype and development.</title>
        <authorList>
            <person name="Wang S."/>
            <person name="Zhang J."/>
            <person name="Jiao W."/>
            <person name="Li J."/>
            <person name="Xun X."/>
            <person name="Sun Y."/>
            <person name="Guo X."/>
            <person name="Huan P."/>
            <person name="Dong B."/>
            <person name="Zhang L."/>
            <person name="Hu X."/>
            <person name="Sun X."/>
            <person name="Wang J."/>
            <person name="Zhao C."/>
            <person name="Wang Y."/>
            <person name="Wang D."/>
            <person name="Huang X."/>
            <person name="Wang R."/>
            <person name="Lv J."/>
            <person name="Li Y."/>
            <person name="Zhang Z."/>
            <person name="Liu B."/>
            <person name="Lu W."/>
            <person name="Hui Y."/>
            <person name="Liang J."/>
            <person name="Zhou Z."/>
            <person name="Hou R."/>
            <person name="Li X."/>
            <person name="Liu Y."/>
            <person name="Li H."/>
            <person name="Ning X."/>
            <person name="Lin Y."/>
            <person name="Zhao L."/>
            <person name="Xing Q."/>
            <person name="Dou J."/>
            <person name="Li Y."/>
            <person name="Mao J."/>
            <person name="Guo H."/>
            <person name="Dou H."/>
            <person name="Li T."/>
            <person name="Mu C."/>
            <person name="Jiang W."/>
            <person name="Fu Q."/>
            <person name="Fu X."/>
            <person name="Miao Y."/>
            <person name="Liu J."/>
            <person name="Yu Q."/>
            <person name="Li R."/>
            <person name="Liao H."/>
            <person name="Li X."/>
            <person name="Kong Y."/>
            <person name="Jiang Z."/>
            <person name="Chourrout D."/>
            <person name="Li R."/>
            <person name="Bao Z."/>
        </authorList>
    </citation>
    <scope>NUCLEOTIDE SEQUENCE [LARGE SCALE GENOMIC DNA]</scope>
    <source>
        <strain evidence="2 3">PY_sf001</strain>
    </source>
</reference>
<dbReference type="EMBL" id="NEDP02000656">
    <property type="protein sequence ID" value="OWF55506.1"/>
    <property type="molecule type" value="Genomic_DNA"/>
</dbReference>
<accession>A0A210R3I3</accession>
<proteinExistence type="predicted"/>
<keyword evidence="1" id="KW-1133">Transmembrane helix</keyword>
<keyword evidence="3" id="KW-1185">Reference proteome</keyword>
<keyword evidence="1" id="KW-0472">Membrane</keyword>
<evidence type="ECO:0000313" key="3">
    <source>
        <dbReference type="Proteomes" id="UP000242188"/>
    </source>
</evidence>
<feature type="transmembrane region" description="Helical" evidence="1">
    <location>
        <begin position="113"/>
        <end position="136"/>
    </location>
</feature>
<dbReference type="AlphaFoldDB" id="A0A210R3I3"/>
<evidence type="ECO:0000256" key="1">
    <source>
        <dbReference type="SAM" id="Phobius"/>
    </source>
</evidence>
<keyword evidence="1" id="KW-0812">Transmembrane</keyword>
<evidence type="ECO:0000313" key="2">
    <source>
        <dbReference type="EMBL" id="OWF55506.1"/>
    </source>
</evidence>
<dbReference type="Proteomes" id="UP000242188">
    <property type="component" value="Unassembled WGS sequence"/>
</dbReference>
<protein>
    <submittedName>
        <fullName evidence="2">Uncharacterized protein</fullName>
    </submittedName>
</protein>